<keyword evidence="2" id="KW-1185">Reference proteome</keyword>
<accession>A0ABN9CLT4</accession>
<proteinExistence type="predicted"/>
<comment type="caution">
    <text evidence="1">The sequence shown here is derived from an EMBL/GenBank/DDBJ whole genome shotgun (WGS) entry which is preliminary data.</text>
</comment>
<dbReference type="EMBL" id="CATNWA010011006">
    <property type="protein sequence ID" value="CAI9560968.1"/>
    <property type="molecule type" value="Genomic_DNA"/>
</dbReference>
<evidence type="ECO:0000313" key="1">
    <source>
        <dbReference type="EMBL" id="CAI9560968.1"/>
    </source>
</evidence>
<gene>
    <name evidence="1" type="ORF">SPARVUS_LOCUS5364905</name>
</gene>
<protein>
    <submittedName>
        <fullName evidence="1">Uncharacterized protein</fullName>
    </submittedName>
</protein>
<sequence>MGTTVTQPQSDRPHKMTEQGQRMLKCTVCRNHQLSTELETSKFHVAFRLAQQCVENFIKWAAASKPYIAKCSSKH</sequence>
<name>A0ABN9CLT4_9NEOB</name>
<evidence type="ECO:0000313" key="2">
    <source>
        <dbReference type="Proteomes" id="UP001162483"/>
    </source>
</evidence>
<organism evidence="1 2">
    <name type="scientific">Staurois parvus</name>
    <dbReference type="NCBI Taxonomy" id="386267"/>
    <lineage>
        <taxon>Eukaryota</taxon>
        <taxon>Metazoa</taxon>
        <taxon>Chordata</taxon>
        <taxon>Craniata</taxon>
        <taxon>Vertebrata</taxon>
        <taxon>Euteleostomi</taxon>
        <taxon>Amphibia</taxon>
        <taxon>Batrachia</taxon>
        <taxon>Anura</taxon>
        <taxon>Neobatrachia</taxon>
        <taxon>Ranoidea</taxon>
        <taxon>Ranidae</taxon>
        <taxon>Staurois</taxon>
    </lineage>
</organism>
<dbReference type="Proteomes" id="UP001162483">
    <property type="component" value="Unassembled WGS sequence"/>
</dbReference>
<reference evidence="1" key="1">
    <citation type="submission" date="2023-05" db="EMBL/GenBank/DDBJ databases">
        <authorList>
            <person name="Stuckert A."/>
        </authorList>
    </citation>
    <scope>NUCLEOTIDE SEQUENCE</scope>
</reference>